<reference evidence="2" key="1">
    <citation type="submission" date="2021-12" db="EMBL/GenBank/DDBJ databases">
        <authorList>
            <person name="Zaccaron A."/>
            <person name="Stergiopoulos I."/>
        </authorList>
    </citation>
    <scope>NUCLEOTIDE SEQUENCE</scope>
    <source>
        <strain evidence="2">Race5_Kim</strain>
    </source>
</reference>
<sequence>MAQSKKLRLPEGAPAALDQTEKSNQDLAKWLVYTTNVDSSLANEVCHEAMKAYNETNLHVPESEWDEMGFAKPADSSAEDVQGALYLHIGTVQRVLDRQQSDPWNVNRLYPSGLVVVDGKDWSEKGVIVVHCDQDEESGEWSVLQHRFHVKDLGVVLMTVLDADDTFERVAEEHGIKGL</sequence>
<evidence type="ECO:0000256" key="1">
    <source>
        <dbReference type="SAM" id="MobiDB-lite"/>
    </source>
</evidence>
<dbReference type="GeneID" id="71988619"/>
<reference evidence="2" key="2">
    <citation type="journal article" date="2022" name="Microb. Genom.">
        <title>A chromosome-scale genome assembly of the tomato pathogen Cladosporium fulvum reveals a compartmentalized genome architecture and the presence of a dispensable chromosome.</title>
        <authorList>
            <person name="Zaccaron A.Z."/>
            <person name="Chen L.H."/>
            <person name="Samaras A."/>
            <person name="Stergiopoulos I."/>
        </authorList>
    </citation>
    <scope>NUCLEOTIDE SEQUENCE</scope>
    <source>
        <strain evidence="2">Race5_Kim</strain>
    </source>
</reference>
<keyword evidence="3" id="KW-1185">Reference proteome</keyword>
<evidence type="ECO:0000313" key="2">
    <source>
        <dbReference type="EMBL" id="UJO15560.1"/>
    </source>
</evidence>
<dbReference type="AlphaFoldDB" id="A0A9Q8LDM2"/>
<name>A0A9Q8LDM2_PASFU</name>
<dbReference type="EMBL" id="CP090165">
    <property type="protein sequence ID" value="UJO15560.1"/>
    <property type="molecule type" value="Genomic_DNA"/>
</dbReference>
<proteinExistence type="predicted"/>
<feature type="region of interest" description="Disordered" evidence="1">
    <location>
        <begin position="1"/>
        <end position="20"/>
    </location>
</feature>
<dbReference type="KEGG" id="ffu:CLAFUR5_08741"/>
<dbReference type="Proteomes" id="UP000756132">
    <property type="component" value="Chromosome 3"/>
</dbReference>
<accession>A0A9Q8LDM2</accession>
<dbReference type="RefSeq" id="XP_047759926.1">
    <property type="nucleotide sequence ID" value="XM_047907889.1"/>
</dbReference>
<dbReference type="OrthoDB" id="3850653at2759"/>
<organism evidence="2 3">
    <name type="scientific">Passalora fulva</name>
    <name type="common">Tomato leaf mold</name>
    <name type="synonym">Cladosporium fulvum</name>
    <dbReference type="NCBI Taxonomy" id="5499"/>
    <lineage>
        <taxon>Eukaryota</taxon>
        <taxon>Fungi</taxon>
        <taxon>Dikarya</taxon>
        <taxon>Ascomycota</taxon>
        <taxon>Pezizomycotina</taxon>
        <taxon>Dothideomycetes</taxon>
        <taxon>Dothideomycetidae</taxon>
        <taxon>Mycosphaerellales</taxon>
        <taxon>Mycosphaerellaceae</taxon>
        <taxon>Fulvia</taxon>
    </lineage>
</organism>
<evidence type="ECO:0000313" key="3">
    <source>
        <dbReference type="Proteomes" id="UP000756132"/>
    </source>
</evidence>
<protein>
    <submittedName>
        <fullName evidence="2">Uncharacterized protein</fullName>
    </submittedName>
</protein>
<gene>
    <name evidence="2" type="ORF">CLAFUR5_08741</name>
</gene>